<evidence type="ECO:0000259" key="5">
    <source>
        <dbReference type="Pfam" id="PF20160"/>
    </source>
</evidence>
<feature type="domain" description="C-JID" evidence="5">
    <location>
        <begin position="746"/>
        <end position="900"/>
    </location>
</feature>
<evidence type="ECO:0000256" key="3">
    <source>
        <dbReference type="ARBA" id="ARBA00022821"/>
    </source>
</evidence>
<dbReference type="Pfam" id="PF23286">
    <property type="entry name" value="LRR_13"/>
    <property type="match status" value="2"/>
</dbReference>
<reference evidence="7 8" key="1">
    <citation type="journal article" date="2024" name="G3 (Bethesda)">
        <title>Genome assembly of Hibiscus sabdariffa L. provides insights into metabolisms of medicinal natural products.</title>
        <authorList>
            <person name="Kim T."/>
        </authorList>
    </citation>
    <scope>NUCLEOTIDE SEQUENCE [LARGE SCALE GENOMIC DNA]</scope>
    <source>
        <strain evidence="7">TK-2024</strain>
        <tissue evidence="7">Old leaves</tissue>
    </source>
</reference>
<evidence type="ECO:0000313" key="7">
    <source>
        <dbReference type="EMBL" id="KAK8503661.1"/>
    </source>
</evidence>
<dbReference type="Pfam" id="PF20160">
    <property type="entry name" value="C-JID"/>
    <property type="match status" value="1"/>
</dbReference>
<feature type="domain" description="TIR" evidence="4">
    <location>
        <begin position="3"/>
        <end position="77"/>
    </location>
</feature>
<dbReference type="InterPro" id="IPR032675">
    <property type="entry name" value="LRR_dom_sf"/>
</dbReference>
<protein>
    <recommendedName>
        <fullName evidence="9">TIR domain-containing protein</fullName>
    </recommendedName>
</protein>
<dbReference type="Pfam" id="PF07725">
    <property type="entry name" value="LRR_3"/>
    <property type="match status" value="1"/>
</dbReference>
<dbReference type="InterPro" id="IPR035897">
    <property type="entry name" value="Toll_tir_struct_dom_sf"/>
</dbReference>
<dbReference type="EMBL" id="JBBPBM010000148">
    <property type="protein sequence ID" value="KAK8503661.1"/>
    <property type="molecule type" value="Genomic_DNA"/>
</dbReference>
<keyword evidence="3" id="KW-0611">Plant defense</keyword>
<name>A0ABR2B9H6_9ROSI</name>
<dbReference type="InterPro" id="IPR011713">
    <property type="entry name" value="Leu-rich_rpt_3"/>
</dbReference>
<accession>A0ABR2B9H6</accession>
<dbReference type="InterPro" id="IPR045344">
    <property type="entry name" value="C-JID"/>
</dbReference>
<dbReference type="Proteomes" id="UP001472677">
    <property type="component" value="Unassembled WGS sequence"/>
</dbReference>
<dbReference type="InterPro" id="IPR003591">
    <property type="entry name" value="Leu-rich_rpt_typical-subtyp"/>
</dbReference>
<evidence type="ECO:0000259" key="4">
    <source>
        <dbReference type="Pfam" id="PF01582"/>
    </source>
</evidence>
<comment type="caution">
    <text evidence="7">The sequence shown here is derived from an EMBL/GenBank/DDBJ whole genome shotgun (WGS) entry which is preliminary data.</text>
</comment>
<evidence type="ECO:0000256" key="2">
    <source>
        <dbReference type="ARBA" id="ARBA00022737"/>
    </source>
</evidence>
<keyword evidence="8" id="KW-1185">Reference proteome</keyword>
<dbReference type="PANTHER" id="PTHR48051">
    <property type="match status" value="1"/>
</dbReference>
<keyword evidence="2" id="KW-0677">Repeat</keyword>
<proteinExistence type="predicted"/>
<dbReference type="Pfam" id="PF01582">
    <property type="entry name" value="TIR"/>
    <property type="match status" value="1"/>
</dbReference>
<feature type="domain" description="Disease resistance protein RPS4B/Roq1-like leucine-rich repeats" evidence="6">
    <location>
        <begin position="423"/>
        <end position="508"/>
    </location>
</feature>
<evidence type="ECO:0000259" key="6">
    <source>
        <dbReference type="Pfam" id="PF23286"/>
    </source>
</evidence>
<dbReference type="Pfam" id="PF00560">
    <property type="entry name" value="LRR_1"/>
    <property type="match status" value="1"/>
</dbReference>
<dbReference type="PANTHER" id="PTHR48051:SF46">
    <property type="entry name" value="LEUCINE RICH REPEAT-CONTAINING DOMAIN PROTEIN"/>
    <property type="match status" value="1"/>
</dbReference>
<dbReference type="InterPro" id="IPR001611">
    <property type="entry name" value="Leu-rich_rpt"/>
</dbReference>
<keyword evidence="1" id="KW-0433">Leucine-rich repeat</keyword>
<dbReference type="SMART" id="SM00369">
    <property type="entry name" value="LRR_TYP"/>
    <property type="match status" value="4"/>
</dbReference>
<dbReference type="SUPFAM" id="SSF52200">
    <property type="entry name" value="Toll/Interleukin receptor TIR domain"/>
    <property type="match status" value="1"/>
</dbReference>
<gene>
    <name evidence="7" type="ORF">V6N12_024833</name>
</gene>
<dbReference type="SUPFAM" id="SSF52058">
    <property type="entry name" value="L domain-like"/>
    <property type="match status" value="2"/>
</dbReference>
<evidence type="ECO:0008006" key="9">
    <source>
        <dbReference type="Google" id="ProtNLM"/>
    </source>
</evidence>
<dbReference type="Gene3D" id="3.80.10.10">
    <property type="entry name" value="Ribonuclease Inhibitor"/>
    <property type="match status" value="4"/>
</dbReference>
<organism evidence="7 8">
    <name type="scientific">Hibiscus sabdariffa</name>
    <name type="common">roselle</name>
    <dbReference type="NCBI Taxonomy" id="183260"/>
    <lineage>
        <taxon>Eukaryota</taxon>
        <taxon>Viridiplantae</taxon>
        <taxon>Streptophyta</taxon>
        <taxon>Embryophyta</taxon>
        <taxon>Tracheophyta</taxon>
        <taxon>Spermatophyta</taxon>
        <taxon>Magnoliopsida</taxon>
        <taxon>eudicotyledons</taxon>
        <taxon>Gunneridae</taxon>
        <taxon>Pentapetalae</taxon>
        <taxon>rosids</taxon>
        <taxon>malvids</taxon>
        <taxon>Malvales</taxon>
        <taxon>Malvaceae</taxon>
        <taxon>Malvoideae</taxon>
        <taxon>Hibiscus</taxon>
    </lineage>
</organism>
<evidence type="ECO:0000256" key="1">
    <source>
        <dbReference type="ARBA" id="ARBA00022614"/>
    </source>
</evidence>
<sequence length="915" mass="104112">MHCKRLNPQRYFVVPVFYCVDPSDVRKQTGSFSDAFARHNENFKHDVEKVRSWRTALTGAANLSGWDSQVTRPESILMGWDIVHNESPSEPERRSRLWIPNDIRNVLIGNTGTQTLRGMLLDISRISELALKPDAFVKMPNLKFLKFYDSDRYNCFQKKSKIVLGQMLSSLPEELRYLCWEGYPSKTLPTSFYPRNLVELDMRRSHVEQLWQGKQDLVNLKKITLFGSKKLVRISDLSSATNLEEMDLSYCTNLLELPSCFQHLEKLTRLNLSCCKSLRFLPSLYKATSLTTLGLSGCSNLSRFPEVSSNVARLYLDGTTIEQVPSSMEFLSQLVSLSMNDCVELKNFRAGFSNIRTLQFLSLGGIPNITTFPEISVKIIELNLRETAIEEVPSSIECLSNLREMKLWGCRRLKSVSASIHKLKSLENFDLACCSSLETFPDILETMESLRILDLSETALKELPSSMENLIGLSELRLNNCENLVCLPDSFYKLKSLEHFYLGGCSRLENFPEILDTMDRLITLDLSGTAVKELSSSMENLIGLQNLRLNNCENLVSLPDSFYKLKSLEDFFLGGCSRLEIFPEILETMERLITLDLSGTAVKELPSSMGNLIGLTDLRLNNCENLVCLPDDLFSAIGRACLTDIPEMQKDLHGLSSLAILNLSGTNMENLPTTIKQLPRLWKLILRKCKRLKSLPELPPSLAHLEAHDCTSLEDATSIKKHFEKSLENDYHQASPQTNMITVCISGSEIPEWFDFKSSGSSIDIQLPSEWYNNSRKNIPGFIVSAVVSFQDCSESALFRIRCECHLKSCNGDRDVVTCFSSIWMMHQQHQDRLVGLDHLFLLYDDDEDDEVRRFVETQASNERICNEASFKFDVALDREYMPEPFSWEVKHCGVHPLFAKNEAVLHPPKRAKHM</sequence>
<dbReference type="InterPro" id="IPR058546">
    <property type="entry name" value="RPS4B/Roq1-like_LRR"/>
</dbReference>
<feature type="domain" description="Disease resistance protein RPS4B/Roq1-like leucine-rich repeats" evidence="6">
    <location>
        <begin position="566"/>
        <end position="635"/>
    </location>
</feature>
<evidence type="ECO:0000313" key="8">
    <source>
        <dbReference type="Proteomes" id="UP001472677"/>
    </source>
</evidence>
<dbReference type="Gene3D" id="3.40.50.10140">
    <property type="entry name" value="Toll/interleukin-1 receptor homology (TIR) domain"/>
    <property type="match status" value="1"/>
</dbReference>
<dbReference type="InterPro" id="IPR050216">
    <property type="entry name" value="LRR_domain-containing"/>
</dbReference>
<dbReference type="InterPro" id="IPR000157">
    <property type="entry name" value="TIR_dom"/>
</dbReference>